<proteinExistence type="predicted"/>
<dbReference type="Proteomes" id="UP000199120">
    <property type="component" value="Unassembled WGS sequence"/>
</dbReference>
<gene>
    <name evidence="2" type="ORF">SAMN05192542_110110</name>
</gene>
<protein>
    <submittedName>
        <fullName evidence="2">PilZ domain-containing protein</fullName>
    </submittedName>
</protein>
<evidence type="ECO:0000313" key="2">
    <source>
        <dbReference type="EMBL" id="SEL61820.1"/>
    </source>
</evidence>
<dbReference type="Gene3D" id="2.40.10.220">
    <property type="entry name" value="predicted glycosyltransferase like domains"/>
    <property type="match status" value="1"/>
</dbReference>
<dbReference type="Pfam" id="PF07238">
    <property type="entry name" value="PilZ"/>
    <property type="match status" value="1"/>
</dbReference>
<dbReference type="STRING" id="416943.SAMN05445871_5484"/>
<reference evidence="3" key="1">
    <citation type="submission" date="2016-10" db="EMBL/GenBank/DDBJ databases">
        <authorList>
            <person name="Varghese N."/>
            <person name="Submissions S."/>
        </authorList>
    </citation>
    <scope>NUCLEOTIDE SEQUENCE [LARGE SCALE GENOMIC DNA]</scope>
    <source>
        <strain evidence="3">LMG 26416</strain>
    </source>
</reference>
<dbReference type="RefSeq" id="WP_090551589.1">
    <property type="nucleotide sequence ID" value="NZ_FNSR01000003.1"/>
</dbReference>
<dbReference type="EMBL" id="FOAJ01000010">
    <property type="protein sequence ID" value="SEL61820.1"/>
    <property type="molecule type" value="Genomic_DNA"/>
</dbReference>
<evidence type="ECO:0000259" key="1">
    <source>
        <dbReference type="Pfam" id="PF07238"/>
    </source>
</evidence>
<evidence type="ECO:0000313" key="3">
    <source>
        <dbReference type="Proteomes" id="UP000199120"/>
    </source>
</evidence>
<dbReference type="AlphaFoldDB" id="A0A1H7RNE0"/>
<keyword evidence="3" id="KW-1185">Reference proteome</keyword>
<sequence>MLIKLSSGDVGLGEPTDFAVYSSDGKLLLQKGYVVDSPWLLDRLYRLGHRENVPAQFAASSGASAAMEPASAGAADKSALLFGAAAADHGEAGESAVAARKGPTLPNLRQKVEFFHLTQAGSTDALRMELAGVIPDEALIARHTRQDAPTLTTGMVYEARLFTGSRVFRFNTRLLPESAGPLGCHFLKYPEVVSQAIVRRHHRVPTSIIGKLQTHEYQRPTADVLIENMSSVGFGISTEDDFLIVGQSAQLAMSLSVDSRTRPVAVVVEVRNRRQDGDRFRYGLEIVQVSDDARREIKDFVLESVASS</sequence>
<organism evidence="2 3">
    <name type="scientific">Paraburkholderia caballeronis</name>
    <dbReference type="NCBI Taxonomy" id="416943"/>
    <lineage>
        <taxon>Bacteria</taxon>
        <taxon>Pseudomonadati</taxon>
        <taxon>Pseudomonadota</taxon>
        <taxon>Betaproteobacteria</taxon>
        <taxon>Burkholderiales</taxon>
        <taxon>Burkholderiaceae</taxon>
        <taxon>Paraburkholderia</taxon>
    </lineage>
</organism>
<dbReference type="OrthoDB" id="9774747at2"/>
<accession>A0A1H7RNE0</accession>
<feature type="domain" description="PilZ" evidence="1">
    <location>
        <begin position="199"/>
        <end position="302"/>
    </location>
</feature>
<dbReference type="InterPro" id="IPR009875">
    <property type="entry name" value="PilZ_domain"/>
</dbReference>
<name>A0A1H7RNE0_9BURK</name>
<dbReference type="GO" id="GO:0035438">
    <property type="term" value="F:cyclic-di-GMP binding"/>
    <property type="evidence" value="ECO:0007669"/>
    <property type="project" value="InterPro"/>
</dbReference>